<dbReference type="InterPro" id="IPR017523">
    <property type="entry name" value="Rv3268"/>
</dbReference>
<sequence length="235" mass="24165">MTANPVPSILSTLRTEQATSPALIWYGEEGERVELSGRVLDNWVAKTSNFAIDELDVEPGTIVQLELPVHWKALVWALAAWQTGCILSLSAASGAGVRVTTAELEPQAPGELVVAVALPALAMAWPGSLPPGAVDYTAEVRSFADTYTGPELPAGNGDALVAGPDTEAIPFSALPAPAAGGPQVLLAPAEAGLEKVLGAALQTWSTGGTIVLSGAGVQVPERTLTAERVTARLEA</sequence>
<dbReference type="Gene3D" id="3.40.50.12780">
    <property type="entry name" value="N-terminal domain of ligase-like"/>
    <property type="match status" value="1"/>
</dbReference>
<proteinExistence type="predicted"/>
<organism evidence="1 2">
    <name type="scientific">Arthrobacter gallicola</name>
    <dbReference type="NCBI Taxonomy" id="2762225"/>
    <lineage>
        <taxon>Bacteria</taxon>
        <taxon>Bacillati</taxon>
        <taxon>Actinomycetota</taxon>
        <taxon>Actinomycetes</taxon>
        <taxon>Micrococcales</taxon>
        <taxon>Micrococcaceae</taxon>
        <taxon>Arthrobacter</taxon>
    </lineage>
</organism>
<dbReference type="SUPFAM" id="SSF56801">
    <property type="entry name" value="Acetyl-CoA synthetase-like"/>
    <property type="match status" value="1"/>
</dbReference>
<dbReference type="NCBIfam" id="TIGR03089">
    <property type="entry name" value="TIGR03089 family protein"/>
    <property type="match status" value="1"/>
</dbReference>
<dbReference type="RefSeq" id="WP_191808395.1">
    <property type="nucleotide sequence ID" value="NZ_JACSQD010000005.1"/>
</dbReference>
<reference evidence="1 2" key="1">
    <citation type="submission" date="2020-08" db="EMBL/GenBank/DDBJ databases">
        <title>A Genomic Blueprint of the Chicken Gut Microbiome.</title>
        <authorList>
            <person name="Gilroy R."/>
            <person name="Ravi A."/>
            <person name="Getino M."/>
            <person name="Pursley I."/>
            <person name="Horton D.L."/>
            <person name="Alikhan N.-F."/>
            <person name="Baker D."/>
            <person name="Gharbi K."/>
            <person name="Hall N."/>
            <person name="Watson M."/>
            <person name="Adriaenssens E.M."/>
            <person name="Foster-Nyarko E."/>
            <person name="Jarju S."/>
            <person name="Secka A."/>
            <person name="Antonio M."/>
            <person name="Oren A."/>
            <person name="Chaudhuri R."/>
            <person name="La Ragione R.M."/>
            <person name="Hildebrand F."/>
            <person name="Pallen M.J."/>
        </authorList>
    </citation>
    <scope>NUCLEOTIDE SEQUENCE [LARGE SCALE GENOMIC DNA]</scope>
    <source>
        <strain evidence="1 2">Sa2CUA1</strain>
    </source>
</reference>
<dbReference type="EMBL" id="JACSQD010000005">
    <property type="protein sequence ID" value="MBD7996127.1"/>
    <property type="molecule type" value="Genomic_DNA"/>
</dbReference>
<protein>
    <submittedName>
        <fullName evidence="1">TIGR03089 family protein</fullName>
    </submittedName>
</protein>
<keyword evidence="2" id="KW-1185">Reference proteome</keyword>
<evidence type="ECO:0000313" key="1">
    <source>
        <dbReference type="EMBL" id="MBD7996127.1"/>
    </source>
</evidence>
<dbReference type="Proteomes" id="UP000609874">
    <property type="component" value="Unassembled WGS sequence"/>
</dbReference>
<gene>
    <name evidence="1" type="ORF">H9639_12540</name>
</gene>
<evidence type="ECO:0000313" key="2">
    <source>
        <dbReference type="Proteomes" id="UP000609874"/>
    </source>
</evidence>
<dbReference type="InterPro" id="IPR042099">
    <property type="entry name" value="ANL_N_sf"/>
</dbReference>
<comment type="caution">
    <text evidence="1">The sequence shown here is derived from an EMBL/GenBank/DDBJ whole genome shotgun (WGS) entry which is preliminary data.</text>
</comment>
<name>A0ABR8UU98_9MICC</name>
<accession>A0ABR8UU98</accession>